<evidence type="ECO:0000256" key="1">
    <source>
        <dbReference type="SAM" id="MobiDB-lite"/>
    </source>
</evidence>
<name>A0AAV4RT32_CAEEX</name>
<accession>A0AAV4RT32</accession>
<proteinExistence type="predicted"/>
<dbReference type="Proteomes" id="UP001054945">
    <property type="component" value="Unassembled WGS sequence"/>
</dbReference>
<reference evidence="2 3" key="1">
    <citation type="submission" date="2021-06" db="EMBL/GenBank/DDBJ databases">
        <title>Caerostris extrusa draft genome.</title>
        <authorList>
            <person name="Kono N."/>
            <person name="Arakawa K."/>
        </authorList>
    </citation>
    <scope>NUCLEOTIDE SEQUENCE [LARGE SCALE GENOMIC DNA]</scope>
</reference>
<sequence length="128" mass="14790">MNRDDRRRSCFVICKANEVTHALQRERRGGGEDGTGMRFGMGMQQNKTRGLFRKAKSKFLPYICIVMTGDEAGLLFAKQMKWHMPCRGRRGRGWNRNGIWNGNTAEQNERNFSGKKEDAENDSRSWAE</sequence>
<comment type="caution">
    <text evidence="2">The sequence shown here is derived from an EMBL/GenBank/DDBJ whole genome shotgun (WGS) entry which is preliminary data.</text>
</comment>
<organism evidence="2 3">
    <name type="scientific">Caerostris extrusa</name>
    <name type="common">Bark spider</name>
    <name type="synonym">Caerostris bankana</name>
    <dbReference type="NCBI Taxonomy" id="172846"/>
    <lineage>
        <taxon>Eukaryota</taxon>
        <taxon>Metazoa</taxon>
        <taxon>Ecdysozoa</taxon>
        <taxon>Arthropoda</taxon>
        <taxon>Chelicerata</taxon>
        <taxon>Arachnida</taxon>
        <taxon>Araneae</taxon>
        <taxon>Araneomorphae</taxon>
        <taxon>Entelegynae</taxon>
        <taxon>Araneoidea</taxon>
        <taxon>Araneidae</taxon>
        <taxon>Caerostris</taxon>
    </lineage>
</organism>
<protein>
    <submittedName>
        <fullName evidence="2">Uncharacterized protein</fullName>
    </submittedName>
</protein>
<keyword evidence="3" id="KW-1185">Reference proteome</keyword>
<feature type="compositionally biased region" description="Low complexity" evidence="1">
    <location>
        <begin position="94"/>
        <end position="103"/>
    </location>
</feature>
<feature type="region of interest" description="Disordered" evidence="1">
    <location>
        <begin position="93"/>
        <end position="128"/>
    </location>
</feature>
<dbReference type="AlphaFoldDB" id="A0AAV4RT32"/>
<evidence type="ECO:0000313" key="3">
    <source>
        <dbReference type="Proteomes" id="UP001054945"/>
    </source>
</evidence>
<dbReference type="EMBL" id="BPLR01008324">
    <property type="protein sequence ID" value="GIY23859.1"/>
    <property type="molecule type" value="Genomic_DNA"/>
</dbReference>
<gene>
    <name evidence="2" type="ORF">CEXT_128581</name>
</gene>
<feature type="compositionally biased region" description="Basic and acidic residues" evidence="1">
    <location>
        <begin position="107"/>
        <end position="128"/>
    </location>
</feature>
<evidence type="ECO:0000313" key="2">
    <source>
        <dbReference type="EMBL" id="GIY23859.1"/>
    </source>
</evidence>